<protein>
    <submittedName>
        <fullName evidence="1">Uncharacterized protein</fullName>
    </submittedName>
</protein>
<gene>
    <name evidence="1" type="ORF">BZL30_7887</name>
</gene>
<evidence type="ECO:0000313" key="2">
    <source>
        <dbReference type="Proteomes" id="UP000189229"/>
    </source>
</evidence>
<organism evidence="1 2">
    <name type="scientific">Mycobacterium kansasii</name>
    <dbReference type="NCBI Taxonomy" id="1768"/>
    <lineage>
        <taxon>Bacteria</taxon>
        <taxon>Bacillati</taxon>
        <taxon>Actinomycetota</taxon>
        <taxon>Actinomycetes</taxon>
        <taxon>Mycobacteriales</taxon>
        <taxon>Mycobacteriaceae</taxon>
        <taxon>Mycobacterium</taxon>
    </lineage>
</organism>
<proteinExistence type="predicted"/>
<reference evidence="1 2" key="1">
    <citation type="submission" date="2017-02" db="EMBL/GenBank/DDBJ databases">
        <title>Complete genome sequences of Mycobacterium kansasii strains isolated from rhesus macaques.</title>
        <authorList>
            <person name="Panda A."/>
            <person name="Nagaraj S."/>
            <person name="Zhao X."/>
            <person name="Tettelin H."/>
            <person name="Detolla L.J."/>
        </authorList>
    </citation>
    <scope>NUCLEOTIDE SEQUENCE [LARGE SCALE GENOMIC DNA]</scope>
    <source>
        <strain evidence="1 2">11-3813</strain>
    </source>
</reference>
<dbReference type="Proteomes" id="UP000189229">
    <property type="component" value="Unassembled WGS sequence"/>
</dbReference>
<comment type="caution">
    <text evidence="1">The sequence shown here is derived from an EMBL/GenBank/DDBJ whole genome shotgun (WGS) entry which is preliminary data.</text>
</comment>
<accession>A0A1V3WLC5</accession>
<dbReference type="AlphaFoldDB" id="A0A1V3WLC5"/>
<dbReference type="EMBL" id="MVBM01000008">
    <property type="protein sequence ID" value="OOK67779.1"/>
    <property type="molecule type" value="Genomic_DNA"/>
</dbReference>
<name>A0A1V3WLC5_MYCKA</name>
<evidence type="ECO:0000313" key="1">
    <source>
        <dbReference type="EMBL" id="OOK67779.1"/>
    </source>
</evidence>
<sequence>MYLISHIAGATAIANLPVHQFMQIYRNVMPAGWRWRSP</sequence>